<protein>
    <submittedName>
        <fullName evidence="2">Uncharacterized protein</fullName>
    </submittedName>
</protein>
<organism evidence="2 3">
    <name type="scientific">Paenibacillus peoriae</name>
    <dbReference type="NCBI Taxonomy" id="59893"/>
    <lineage>
        <taxon>Bacteria</taxon>
        <taxon>Bacillati</taxon>
        <taxon>Bacillota</taxon>
        <taxon>Bacilli</taxon>
        <taxon>Bacillales</taxon>
        <taxon>Paenibacillaceae</taxon>
        <taxon>Paenibacillus</taxon>
    </lineage>
</organism>
<sequence length="46" mass="5603">MSRRHCRRDLRRRRSNIRSNQRAVARARGNALAVNLFSVNDRQRRR</sequence>
<accession>A0A7H0YFU8</accession>
<dbReference type="RefSeq" id="WP_165177052.1">
    <property type="nucleotide sequence ID" value="NZ_CP061172.1"/>
</dbReference>
<name>A0A7H0YFU8_9BACL</name>
<feature type="region of interest" description="Disordered" evidence="1">
    <location>
        <begin position="1"/>
        <end position="26"/>
    </location>
</feature>
<dbReference type="EMBL" id="CP061172">
    <property type="protein sequence ID" value="QNR69956.1"/>
    <property type="molecule type" value="Genomic_DNA"/>
</dbReference>
<proteinExistence type="predicted"/>
<dbReference type="Proteomes" id="UP000516384">
    <property type="component" value="Chromosome"/>
</dbReference>
<feature type="compositionally biased region" description="Basic residues" evidence="1">
    <location>
        <begin position="1"/>
        <end position="16"/>
    </location>
</feature>
<gene>
    <name evidence="2" type="ORF">IAQ67_13625</name>
</gene>
<evidence type="ECO:0000313" key="3">
    <source>
        <dbReference type="Proteomes" id="UP000516384"/>
    </source>
</evidence>
<dbReference type="AlphaFoldDB" id="A0A7H0YFU8"/>
<evidence type="ECO:0000256" key="1">
    <source>
        <dbReference type="SAM" id="MobiDB-lite"/>
    </source>
</evidence>
<evidence type="ECO:0000313" key="2">
    <source>
        <dbReference type="EMBL" id="QNR69956.1"/>
    </source>
</evidence>
<reference evidence="2 3" key="1">
    <citation type="submission" date="2020-09" db="EMBL/GenBank/DDBJ databases">
        <title>Characterization of Paenibacillus peoriae strain ZF390 with broad-spectrum antimicrobial activity as a potential biocontrol agent.</title>
        <authorList>
            <person name="Li L."/>
            <person name="Zhao Y."/>
            <person name="Li B."/>
            <person name="Xie X."/>
        </authorList>
    </citation>
    <scope>NUCLEOTIDE SEQUENCE [LARGE SCALE GENOMIC DNA]</scope>
    <source>
        <strain evidence="2 3">ZF390</strain>
    </source>
</reference>